<sequence>MTPNTATGETPFKLSHGCEVVLPVEFEVRVKQFVEGDLILKKVDAAGRSAAVGKLHPN</sequence>
<protein>
    <submittedName>
        <fullName evidence="1">Uncharacterized protein</fullName>
    </submittedName>
</protein>
<name>A0AAP0FW62_9ASPA</name>
<proteinExistence type="predicted"/>
<dbReference type="Proteomes" id="UP001418222">
    <property type="component" value="Unassembled WGS sequence"/>
</dbReference>
<organism evidence="1 2">
    <name type="scientific">Platanthera zijinensis</name>
    <dbReference type="NCBI Taxonomy" id="2320716"/>
    <lineage>
        <taxon>Eukaryota</taxon>
        <taxon>Viridiplantae</taxon>
        <taxon>Streptophyta</taxon>
        <taxon>Embryophyta</taxon>
        <taxon>Tracheophyta</taxon>
        <taxon>Spermatophyta</taxon>
        <taxon>Magnoliopsida</taxon>
        <taxon>Liliopsida</taxon>
        <taxon>Asparagales</taxon>
        <taxon>Orchidaceae</taxon>
        <taxon>Orchidoideae</taxon>
        <taxon>Orchideae</taxon>
        <taxon>Orchidinae</taxon>
        <taxon>Platanthera</taxon>
    </lineage>
</organism>
<accession>A0AAP0FW62</accession>
<comment type="caution">
    <text evidence="1">The sequence shown here is derived from an EMBL/GenBank/DDBJ whole genome shotgun (WGS) entry which is preliminary data.</text>
</comment>
<dbReference type="AlphaFoldDB" id="A0AAP0FW62"/>
<gene>
    <name evidence="1" type="ORF">KSP39_PZI021452</name>
</gene>
<keyword evidence="2" id="KW-1185">Reference proteome</keyword>
<evidence type="ECO:0000313" key="2">
    <source>
        <dbReference type="Proteomes" id="UP001418222"/>
    </source>
</evidence>
<evidence type="ECO:0000313" key="1">
    <source>
        <dbReference type="EMBL" id="KAK8918662.1"/>
    </source>
</evidence>
<dbReference type="EMBL" id="JBBWWQ010000019">
    <property type="protein sequence ID" value="KAK8918662.1"/>
    <property type="molecule type" value="Genomic_DNA"/>
</dbReference>
<reference evidence="1 2" key="1">
    <citation type="journal article" date="2022" name="Nat. Plants">
        <title>Genomes of leafy and leafless Platanthera orchids illuminate the evolution of mycoheterotrophy.</title>
        <authorList>
            <person name="Li M.H."/>
            <person name="Liu K.W."/>
            <person name="Li Z."/>
            <person name="Lu H.C."/>
            <person name="Ye Q.L."/>
            <person name="Zhang D."/>
            <person name="Wang J.Y."/>
            <person name="Li Y.F."/>
            <person name="Zhong Z.M."/>
            <person name="Liu X."/>
            <person name="Yu X."/>
            <person name="Liu D.K."/>
            <person name="Tu X.D."/>
            <person name="Liu B."/>
            <person name="Hao Y."/>
            <person name="Liao X.Y."/>
            <person name="Jiang Y.T."/>
            <person name="Sun W.H."/>
            <person name="Chen J."/>
            <person name="Chen Y.Q."/>
            <person name="Ai Y."/>
            <person name="Zhai J.W."/>
            <person name="Wu S.S."/>
            <person name="Zhou Z."/>
            <person name="Hsiao Y.Y."/>
            <person name="Wu W.L."/>
            <person name="Chen Y.Y."/>
            <person name="Lin Y.F."/>
            <person name="Hsu J.L."/>
            <person name="Li C.Y."/>
            <person name="Wang Z.W."/>
            <person name="Zhao X."/>
            <person name="Zhong W.Y."/>
            <person name="Ma X.K."/>
            <person name="Ma L."/>
            <person name="Huang J."/>
            <person name="Chen G.Z."/>
            <person name="Huang M.Z."/>
            <person name="Huang L."/>
            <person name="Peng D.H."/>
            <person name="Luo Y.B."/>
            <person name="Zou S.Q."/>
            <person name="Chen S.P."/>
            <person name="Lan S."/>
            <person name="Tsai W.C."/>
            <person name="Van de Peer Y."/>
            <person name="Liu Z.J."/>
        </authorList>
    </citation>
    <scope>NUCLEOTIDE SEQUENCE [LARGE SCALE GENOMIC DNA]</scope>
    <source>
        <strain evidence="1">Lor287</strain>
    </source>
</reference>